<protein>
    <recommendedName>
        <fullName evidence="6">Transmembrane protein 198</fullName>
    </recommendedName>
</protein>
<sequence>AFRDKSYVDTACWIAFAVGGLLLGALVVCLYPVGVFLLGAFAGLLLATQLQTSFGYAIAPAHENTVFIVLLVVCGLLCGALALWLQRPFLIIATSWSGAIAAVWGIGYFAGGYPNAANLQKHMSGDKWVYDVPNAWWGYLAGTVVLALIGMWVQFRYYPAQAQSHASREEPATYVAASTPVKGNPVRHPLRPTSRSTACKSFGVGPDIIAGAAISVGLALVFLGYKLIRPAMFLAAFAVGAVLSFVIFENAFRDKSYVDTACWIAFAVGGLLLGALVVCLYPVGVFLLGAFAGLLL</sequence>
<evidence type="ECO:0000256" key="2">
    <source>
        <dbReference type="ARBA" id="ARBA00006244"/>
    </source>
</evidence>
<dbReference type="PANTHER" id="PTHR31247">
    <property type="entry name" value="TRANSMEMBRANE PROTEIN 198 FAMILY MEMBER"/>
    <property type="match status" value="1"/>
</dbReference>
<accession>A0A6A4ZP74</accession>
<dbReference type="AlphaFoldDB" id="A0A6A4ZP74"/>
<comment type="caution">
    <text evidence="9">The sequence shown here is derived from an EMBL/GenBank/DDBJ whole genome shotgun (WGS) entry which is preliminary data.</text>
</comment>
<feature type="transmembrane region" description="Helical" evidence="7">
    <location>
        <begin position="264"/>
        <end position="295"/>
    </location>
</feature>
<feature type="transmembrane region" description="Helical" evidence="7">
    <location>
        <begin position="65"/>
        <end position="84"/>
    </location>
</feature>
<comment type="subcellular location">
    <subcellularLocation>
        <location evidence="1">Membrane</location>
        <topology evidence="1">Multi-pass membrane protein</topology>
    </subcellularLocation>
</comment>
<evidence type="ECO:0000256" key="5">
    <source>
        <dbReference type="ARBA" id="ARBA00023136"/>
    </source>
</evidence>
<feature type="non-terminal residue" evidence="9">
    <location>
        <position position="1"/>
    </location>
</feature>
<dbReference type="GO" id="GO:0005886">
    <property type="term" value="C:plasma membrane"/>
    <property type="evidence" value="ECO:0007669"/>
    <property type="project" value="TreeGrafter"/>
</dbReference>
<feature type="transmembrane region" description="Helical" evidence="7">
    <location>
        <begin position="231"/>
        <end position="252"/>
    </location>
</feature>
<dbReference type="PANTHER" id="PTHR31247:SF5">
    <property type="entry name" value="DUF4203 DOMAIN-CONTAINING PROTEIN"/>
    <property type="match status" value="1"/>
</dbReference>
<gene>
    <name evidence="9" type="ORF">As57867_003881</name>
</gene>
<evidence type="ECO:0000256" key="1">
    <source>
        <dbReference type="ARBA" id="ARBA00004141"/>
    </source>
</evidence>
<feature type="domain" description="TM7S3/TM198-like" evidence="8">
    <location>
        <begin position="5"/>
        <end position="155"/>
    </location>
</feature>
<name>A0A6A4ZP74_9STRA</name>
<dbReference type="InterPro" id="IPR025256">
    <property type="entry name" value="TM7S3/TM198-like_dom"/>
</dbReference>
<proteinExistence type="inferred from homology"/>
<evidence type="ECO:0000313" key="9">
    <source>
        <dbReference type="EMBL" id="KAF0714389.1"/>
    </source>
</evidence>
<dbReference type="Pfam" id="PF13886">
    <property type="entry name" value="TM7S3_TM198"/>
    <property type="match status" value="2"/>
</dbReference>
<keyword evidence="5 7" id="KW-0472">Membrane</keyword>
<evidence type="ECO:0000256" key="3">
    <source>
        <dbReference type="ARBA" id="ARBA00022692"/>
    </source>
</evidence>
<dbReference type="EMBL" id="VJMH01000805">
    <property type="protein sequence ID" value="KAF0714389.1"/>
    <property type="molecule type" value="Genomic_DNA"/>
</dbReference>
<evidence type="ECO:0000256" key="4">
    <source>
        <dbReference type="ARBA" id="ARBA00022989"/>
    </source>
</evidence>
<keyword evidence="4 7" id="KW-1133">Transmembrane helix</keyword>
<keyword evidence="3 7" id="KW-0812">Transmembrane</keyword>
<dbReference type="OrthoDB" id="115781at2759"/>
<feature type="domain" description="TM7S3/TM198-like" evidence="8">
    <location>
        <begin position="213"/>
        <end position="296"/>
    </location>
</feature>
<feature type="transmembrane region" description="Helical" evidence="7">
    <location>
        <begin position="12"/>
        <end position="45"/>
    </location>
</feature>
<evidence type="ECO:0000256" key="6">
    <source>
        <dbReference type="ARBA" id="ARBA00049737"/>
    </source>
</evidence>
<evidence type="ECO:0000256" key="7">
    <source>
        <dbReference type="SAM" id="Phobius"/>
    </source>
</evidence>
<comment type="similarity">
    <text evidence="2">Belongs to the TMEM198 family.</text>
</comment>
<evidence type="ECO:0000259" key="8">
    <source>
        <dbReference type="Pfam" id="PF13886"/>
    </source>
</evidence>
<feature type="transmembrane region" description="Helical" evidence="7">
    <location>
        <begin position="136"/>
        <end position="155"/>
    </location>
</feature>
<feature type="transmembrane region" description="Helical" evidence="7">
    <location>
        <begin position="96"/>
        <end position="116"/>
    </location>
</feature>
<feature type="transmembrane region" description="Helical" evidence="7">
    <location>
        <begin position="204"/>
        <end position="225"/>
    </location>
</feature>
<dbReference type="InterPro" id="IPR040236">
    <property type="entry name" value="TMEM198"/>
</dbReference>
<organism evidence="9">
    <name type="scientific">Aphanomyces stellatus</name>
    <dbReference type="NCBI Taxonomy" id="120398"/>
    <lineage>
        <taxon>Eukaryota</taxon>
        <taxon>Sar</taxon>
        <taxon>Stramenopiles</taxon>
        <taxon>Oomycota</taxon>
        <taxon>Saprolegniomycetes</taxon>
        <taxon>Saprolegniales</taxon>
        <taxon>Verrucalvaceae</taxon>
        <taxon>Aphanomyces</taxon>
    </lineage>
</organism>
<reference evidence="9" key="1">
    <citation type="submission" date="2019-06" db="EMBL/GenBank/DDBJ databases">
        <title>Genomics analysis of Aphanomyces spp. identifies a new class of oomycete effector associated with host adaptation.</title>
        <authorList>
            <person name="Gaulin E."/>
        </authorList>
    </citation>
    <scope>NUCLEOTIDE SEQUENCE</scope>
    <source>
        <strain evidence="9">CBS 578.67</strain>
    </source>
</reference>
<feature type="non-terminal residue" evidence="9">
    <location>
        <position position="296"/>
    </location>
</feature>